<accession>A0ACB5RWU7</accession>
<name>A0ACB5RWU7_9PEZI</name>
<dbReference type="Proteomes" id="UP001165186">
    <property type="component" value="Unassembled WGS sequence"/>
</dbReference>
<gene>
    <name evidence="1" type="primary">g3655</name>
    <name evidence="1" type="ORF">NpPPO83_00003655</name>
</gene>
<proteinExistence type="predicted"/>
<organism evidence="1 2">
    <name type="scientific">Neofusicoccum parvum</name>
    <dbReference type="NCBI Taxonomy" id="310453"/>
    <lineage>
        <taxon>Eukaryota</taxon>
        <taxon>Fungi</taxon>
        <taxon>Dikarya</taxon>
        <taxon>Ascomycota</taxon>
        <taxon>Pezizomycotina</taxon>
        <taxon>Dothideomycetes</taxon>
        <taxon>Dothideomycetes incertae sedis</taxon>
        <taxon>Botryosphaeriales</taxon>
        <taxon>Botryosphaeriaceae</taxon>
        <taxon>Neofusicoccum</taxon>
    </lineage>
</organism>
<protein>
    <submittedName>
        <fullName evidence="1">Uncharacterized protein</fullName>
    </submittedName>
</protein>
<evidence type="ECO:0000313" key="2">
    <source>
        <dbReference type="Proteomes" id="UP001165186"/>
    </source>
</evidence>
<reference evidence="1" key="1">
    <citation type="submission" date="2024-09" db="EMBL/GenBank/DDBJ databases">
        <title>Draft Genome Sequences of Neofusicoccum parvum.</title>
        <authorList>
            <person name="Ashida A."/>
            <person name="Camagna M."/>
            <person name="Tanaka A."/>
            <person name="Takemoto D."/>
        </authorList>
    </citation>
    <scope>NUCLEOTIDE SEQUENCE</scope>
    <source>
        <strain evidence="1">PPO83</strain>
    </source>
</reference>
<comment type="caution">
    <text evidence="1">The sequence shown here is derived from an EMBL/GenBank/DDBJ whole genome shotgun (WGS) entry which is preliminary data.</text>
</comment>
<evidence type="ECO:0000313" key="1">
    <source>
        <dbReference type="EMBL" id="GME24966.1"/>
    </source>
</evidence>
<keyword evidence="2" id="KW-1185">Reference proteome</keyword>
<dbReference type="EMBL" id="BSXG01000016">
    <property type="protein sequence ID" value="GME24966.1"/>
    <property type="molecule type" value="Genomic_DNA"/>
</dbReference>
<sequence>MSSRRPRPSAPSARPLRSRAVLLSLVAAALPMAMAQSSSCISLAGSTECPAFSSSSVSTDSTLTGLFPFLTYVSDTNSFDQYLAAYVQSNFVQQRYVQLLGCSNINLDNTTDVYARYTTSVLCNAIVQNSIDSCDLSAEESRPLCADTCAEYAISEQEIAATPELCGTTSANVNSQIRADFTNCALPANSLTGSCITGVQNEPENWRGLADYDIHVPSLPELNDSCDRRNRHFIWRKRWRC</sequence>